<dbReference type="AlphaFoldDB" id="A0A0F6Z4S4"/>
<evidence type="ECO:0000256" key="1">
    <source>
        <dbReference type="SAM" id="Phobius"/>
    </source>
</evidence>
<feature type="transmembrane region" description="Helical" evidence="1">
    <location>
        <begin position="89"/>
        <end position="106"/>
    </location>
</feature>
<evidence type="ECO:0000313" key="3">
    <source>
        <dbReference type="Proteomes" id="UP000034037"/>
    </source>
</evidence>
<dbReference type="Proteomes" id="UP000034037">
    <property type="component" value="Chromosome"/>
</dbReference>
<feature type="transmembrane region" description="Helical" evidence="1">
    <location>
        <begin position="56"/>
        <end position="77"/>
    </location>
</feature>
<keyword evidence="1" id="KW-0812">Transmembrane</keyword>
<organism evidence="2 3">
    <name type="scientific">[Brevibacterium] flavum</name>
    <dbReference type="NCBI Taxonomy" id="92706"/>
    <lineage>
        <taxon>Bacteria</taxon>
        <taxon>Bacillati</taxon>
        <taxon>Actinomycetota</taxon>
        <taxon>Actinomycetes</taxon>
        <taxon>Mycobacteriales</taxon>
        <taxon>Corynebacteriaceae</taxon>
        <taxon>Corynebacterium</taxon>
    </lineage>
</organism>
<dbReference type="PATRIC" id="fig|92706.3.peg.852"/>
<dbReference type="EMBL" id="CP011309">
    <property type="protein sequence ID" value="AKF26797.1"/>
    <property type="molecule type" value="Genomic_DNA"/>
</dbReference>
<proteinExistence type="predicted"/>
<keyword evidence="1" id="KW-0472">Membrane</keyword>
<feature type="transmembrane region" description="Helical" evidence="1">
    <location>
        <begin position="112"/>
        <end position="129"/>
    </location>
</feature>
<accession>A0A0F6Z4S4</accession>
<dbReference type="RefSeq" id="WP_003858157.1">
    <property type="nucleotide sequence ID" value="NZ_CP011309.1"/>
</dbReference>
<feature type="transmembrane region" description="Helical" evidence="1">
    <location>
        <begin position="12"/>
        <end position="36"/>
    </location>
</feature>
<sequence>MAVTSPNMPASIRWGGIVALIQSTIGFGYAFFLIYREATGETDPSIVYETDNANTWVGYGTAAFFIIVFGTVVAGAINMMKGHRWGRGAVVMLNIILLPAAYYMFIEGRFSWAIVTGISALFVLGALFNKRAVLWANNEI</sequence>
<keyword evidence="1" id="KW-1133">Transmembrane helix</keyword>
<dbReference type="GeneID" id="1018764"/>
<protein>
    <submittedName>
        <fullName evidence="2">Membrane protein</fullName>
    </submittedName>
</protein>
<reference evidence="2 3" key="1">
    <citation type="submission" date="2015-04" db="EMBL/GenBank/DDBJ databases">
        <title>Complete Genome Sequence of Brevibacterium flavum ATCC 15168.</title>
        <authorList>
            <person name="Ahn J."/>
            <person name="Park G."/>
            <person name="Jeon W."/>
            <person name="Jang Y."/>
            <person name="Jang M."/>
            <person name="Lee H."/>
            <person name="Lee H."/>
        </authorList>
    </citation>
    <scope>NUCLEOTIDE SEQUENCE [LARGE SCALE GENOMIC DNA]</scope>
    <source>
        <strain evidence="2 3">ATCC 15168</strain>
    </source>
</reference>
<name>A0A0F6Z4S4_9CORY</name>
<keyword evidence="3" id="KW-1185">Reference proteome</keyword>
<gene>
    <name evidence="2" type="ORF">YH66_04110</name>
</gene>
<evidence type="ECO:0000313" key="2">
    <source>
        <dbReference type="EMBL" id="AKF26797.1"/>
    </source>
</evidence>
<dbReference type="HOGENOM" id="CLU_124994_0_1_11"/>